<proteinExistence type="predicted"/>
<gene>
    <name evidence="3" type="ordered locus">Sterm_0703</name>
</gene>
<keyword evidence="4" id="KW-1185">Reference proteome</keyword>
<name>D1APZ7_SEBTE</name>
<dbReference type="HOGENOM" id="CLU_868006_0_0_0"/>
<dbReference type="Proteomes" id="UP000000845">
    <property type="component" value="Chromosome"/>
</dbReference>
<dbReference type="EMBL" id="CP001739">
    <property type="protein sequence ID" value="ACZ07575.1"/>
    <property type="molecule type" value="Genomic_DNA"/>
</dbReference>
<dbReference type="AlphaFoldDB" id="D1APZ7"/>
<accession>D1APZ7</accession>
<feature type="signal peptide" evidence="2">
    <location>
        <begin position="1"/>
        <end position="19"/>
    </location>
</feature>
<dbReference type="RefSeq" id="WP_012860171.1">
    <property type="nucleotide sequence ID" value="NC_013517.1"/>
</dbReference>
<reference evidence="3 4" key="2">
    <citation type="journal article" date="2010" name="Stand. Genomic Sci.">
        <title>Complete genome sequence of Sebaldella termitidis type strain (NCTC 11300).</title>
        <authorList>
            <person name="Harmon-Smith M."/>
            <person name="Celia L."/>
            <person name="Chertkov O."/>
            <person name="Lapidus A."/>
            <person name="Copeland A."/>
            <person name="Glavina Del Rio T."/>
            <person name="Nolan M."/>
            <person name="Lucas S."/>
            <person name="Tice H."/>
            <person name="Cheng J.F."/>
            <person name="Han C."/>
            <person name="Detter J.C."/>
            <person name="Bruce D."/>
            <person name="Goodwin L."/>
            <person name="Pitluck S."/>
            <person name="Pati A."/>
            <person name="Liolios K."/>
            <person name="Ivanova N."/>
            <person name="Mavromatis K."/>
            <person name="Mikhailova N."/>
            <person name="Chen A."/>
            <person name="Palaniappan K."/>
            <person name="Land M."/>
            <person name="Hauser L."/>
            <person name="Chang Y.J."/>
            <person name="Jeffries C.D."/>
            <person name="Brettin T."/>
            <person name="Goker M."/>
            <person name="Beck B."/>
            <person name="Bristow J."/>
            <person name="Eisen J.A."/>
            <person name="Markowitz V."/>
            <person name="Hugenholtz P."/>
            <person name="Kyrpides N.C."/>
            <person name="Klenk H.P."/>
            <person name="Chen F."/>
        </authorList>
    </citation>
    <scope>NUCLEOTIDE SEQUENCE [LARGE SCALE GENOMIC DNA]</scope>
    <source>
        <strain evidence="4">ATCC 33386 / NCTC 11300</strain>
    </source>
</reference>
<protein>
    <recommendedName>
        <fullName evidence="5">Porin</fullName>
    </recommendedName>
</protein>
<dbReference type="eggNOG" id="ENOG502ZMJN">
    <property type="taxonomic scope" value="Bacteria"/>
</dbReference>
<evidence type="ECO:0008006" key="5">
    <source>
        <dbReference type="Google" id="ProtNLM"/>
    </source>
</evidence>
<keyword evidence="1 2" id="KW-0732">Signal</keyword>
<dbReference type="SUPFAM" id="SSF56935">
    <property type="entry name" value="Porins"/>
    <property type="match status" value="1"/>
</dbReference>
<feature type="chain" id="PRO_5003019900" description="Porin" evidence="2">
    <location>
        <begin position="20"/>
        <end position="299"/>
    </location>
</feature>
<reference evidence="4" key="1">
    <citation type="submission" date="2009-09" db="EMBL/GenBank/DDBJ databases">
        <title>The complete chromosome of Sebaldella termitidis ATCC 33386.</title>
        <authorList>
            <consortium name="US DOE Joint Genome Institute (JGI-PGF)"/>
            <person name="Lucas S."/>
            <person name="Copeland A."/>
            <person name="Lapidus A."/>
            <person name="Glavina del Rio T."/>
            <person name="Dalin E."/>
            <person name="Tice H."/>
            <person name="Bruce D."/>
            <person name="Goodwin L."/>
            <person name="Pitluck S."/>
            <person name="Kyrpides N."/>
            <person name="Mavromatis K."/>
            <person name="Ivanova N."/>
            <person name="Mikhailova N."/>
            <person name="Sims D."/>
            <person name="Meincke L."/>
            <person name="Brettin T."/>
            <person name="Detter J.C."/>
            <person name="Han C."/>
            <person name="Larimer F."/>
            <person name="Land M."/>
            <person name="Hauser L."/>
            <person name="Markowitz V."/>
            <person name="Cheng J.F."/>
            <person name="Hugenholtz P."/>
            <person name="Woyke T."/>
            <person name="Wu D."/>
            <person name="Eisen J.A."/>
        </authorList>
    </citation>
    <scope>NUCLEOTIDE SEQUENCE [LARGE SCALE GENOMIC DNA]</scope>
    <source>
        <strain evidence="4">ATCC 33386 / NCTC 11300</strain>
    </source>
</reference>
<evidence type="ECO:0000256" key="1">
    <source>
        <dbReference type="ARBA" id="ARBA00022729"/>
    </source>
</evidence>
<evidence type="ECO:0000313" key="3">
    <source>
        <dbReference type="EMBL" id="ACZ07575.1"/>
    </source>
</evidence>
<sequence>MKKLAILSLFLGLVGSAYALEKVNITTGVYMESEDHNSEYSSSDLDVKGIKLKAAMKEIPLWVEFNYEYRNVNLSGHTGDEDRYKFMIGYKFEAGSFVFRPEYELRIRELRESPDEQWGNRFKPNWDYKFNDQWTLFNNWMFTYQPTKAYRGMADTKNWDDYYHEIETGIKYKFEGNQAVLFSVYNEYEKDEKSPAQVQAYSYDEWQLRLAYEKKFNNGVFVSPFVRIGIDKSEKTVLGYDNDNKLRNRYGAKMGYTAENGIGVYGEAYYQDEEMQTASGVKMNERDKVFLKLGVDYTF</sequence>
<dbReference type="Gene3D" id="2.40.160.40">
    <property type="entry name" value="monomeric porin ompg"/>
    <property type="match status" value="1"/>
</dbReference>
<dbReference type="InterPro" id="IPR053713">
    <property type="entry name" value="Bact_OM_Channel_sf"/>
</dbReference>
<organism evidence="3 4">
    <name type="scientific">Sebaldella termitidis (strain ATCC 33386 / NCTC 11300)</name>
    <dbReference type="NCBI Taxonomy" id="526218"/>
    <lineage>
        <taxon>Bacteria</taxon>
        <taxon>Fusobacteriati</taxon>
        <taxon>Fusobacteriota</taxon>
        <taxon>Fusobacteriia</taxon>
        <taxon>Fusobacteriales</taxon>
        <taxon>Leptotrichiaceae</taxon>
        <taxon>Sebaldella</taxon>
    </lineage>
</organism>
<evidence type="ECO:0000313" key="4">
    <source>
        <dbReference type="Proteomes" id="UP000000845"/>
    </source>
</evidence>
<evidence type="ECO:0000256" key="2">
    <source>
        <dbReference type="SAM" id="SignalP"/>
    </source>
</evidence>
<dbReference type="KEGG" id="str:Sterm_0703"/>